<keyword evidence="1" id="KW-1133">Transmembrane helix</keyword>
<dbReference type="Gramene" id="ONK62506">
    <property type="protein sequence ID" value="ONK62506"/>
    <property type="gene ID" value="A4U43_C07F4640"/>
</dbReference>
<keyword evidence="1" id="KW-0472">Membrane</keyword>
<sequence length="166" mass="18559">MDSLQQNKHKNIRCKLFLLLSSFTILTSLIGAAFFVVTYIPLSHHQIHGKEAIIIYKSINILGLALVPLAFAIGVTGAICIVVFKHKLASPSQSLPPPPPPPKPQLCSLECRVEGAPMSVPRLEMQETDYEYMNELVLAFVREKRRGKEEVGRERSEMTTGKIIDF</sequence>
<gene>
    <name evidence="2" type="ORF">A4U43_C07F4640</name>
</gene>
<name>A0A5P1E9D3_ASPOF</name>
<feature type="transmembrane region" description="Helical" evidence="1">
    <location>
        <begin position="61"/>
        <end position="84"/>
    </location>
</feature>
<organism evidence="2 3">
    <name type="scientific">Asparagus officinalis</name>
    <name type="common">Garden asparagus</name>
    <dbReference type="NCBI Taxonomy" id="4686"/>
    <lineage>
        <taxon>Eukaryota</taxon>
        <taxon>Viridiplantae</taxon>
        <taxon>Streptophyta</taxon>
        <taxon>Embryophyta</taxon>
        <taxon>Tracheophyta</taxon>
        <taxon>Spermatophyta</taxon>
        <taxon>Magnoliopsida</taxon>
        <taxon>Liliopsida</taxon>
        <taxon>Asparagales</taxon>
        <taxon>Asparagaceae</taxon>
        <taxon>Asparagoideae</taxon>
        <taxon>Asparagus</taxon>
    </lineage>
</organism>
<protein>
    <submittedName>
        <fullName evidence="2">Uncharacterized protein</fullName>
    </submittedName>
</protein>
<proteinExistence type="predicted"/>
<evidence type="ECO:0000313" key="2">
    <source>
        <dbReference type="EMBL" id="ONK62506.1"/>
    </source>
</evidence>
<reference evidence="3" key="1">
    <citation type="journal article" date="2017" name="Nat. Commun.">
        <title>The asparagus genome sheds light on the origin and evolution of a young Y chromosome.</title>
        <authorList>
            <person name="Harkess A."/>
            <person name="Zhou J."/>
            <person name="Xu C."/>
            <person name="Bowers J.E."/>
            <person name="Van der Hulst R."/>
            <person name="Ayyampalayam S."/>
            <person name="Mercati F."/>
            <person name="Riccardi P."/>
            <person name="McKain M.R."/>
            <person name="Kakrana A."/>
            <person name="Tang H."/>
            <person name="Ray J."/>
            <person name="Groenendijk J."/>
            <person name="Arikit S."/>
            <person name="Mathioni S.M."/>
            <person name="Nakano M."/>
            <person name="Shan H."/>
            <person name="Telgmann-Rauber A."/>
            <person name="Kanno A."/>
            <person name="Yue Z."/>
            <person name="Chen H."/>
            <person name="Li W."/>
            <person name="Chen Y."/>
            <person name="Xu X."/>
            <person name="Zhang Y."/>
            <person name="Luo S."/>
            <person name="Chen H."/>
            <person name="Gao J."/>
            <person name="Mao Z."/>
            <person name="Pires J.C."/>
            <person name="Luo M."/>
            <person name="Kudrna D."/>
            <person name="Wing R.A."/>
            <person name="Meyers B.C."/>
            <person name="Yi K."/>
            <person name="Kong H."/>
            <person name="Lavrijsen P."/>
            <person name="Sunseri F."/>
            <person name="Falavigna A."/>
            <person name="Ye Y."/>
            <person name="Leebens-Mack J.H."/>
            <person name="Chen G."/>
        </authorList>
    </citation>
    <scope>NUCLEOTIDE SEQUENCE [LARGE SCALE GENOMIC DNA]</scope>
    <source>
        <strain evidence="3">cv. DH0086</strain>
    </source>
</reference>
<keyword evidence="1" id="KW-0812">Transmembrane</keyword>
<keyword evidence="3" id="KW-1185">Reference proteome</keyword>
<feature type="transmembrane region" description="Helical" evidence="1">
    <location>
        <begin position="16"/>
        <end position="41"/>
    </location>
</feature>
<dbReference type="EMBL" id="CM007387">
    <property type="protein sequence ID" value="ONK62506.1"/>
    <property type="molecule type" value="Genomic_DNA"/>
</dbReference>
<evidence type="ECO:0000313" key="3">
    <source>
        <dbReference type="Proteomes" id="UP000243459"/>
    </source>
</evidence>
<dbReference type="Proteomes" id="UP000243459">
    <property type="component" value="Chromosome 7"/>
</dbReference>
<accession>A0A5P1E9D3</accession>
<evidence type="ECO:0000256" key="1">
    <source>
        <dbReference type="SAM" id="Phobius"/>
    </source>
</evidence>
<dbReference type="AlphaFoldDB" id="A0A5P1E9D3"/>